<evidence type="ECO:0000259" key="3">
    <source>
        <dbReference type="Pfam" id="PF00685"/>
    </source>
</evidence>
<dbReference type="AlphaFoldDB" id="A0A8J6PU65"/>
<dbReference type="Pfam" id="PF00685">
    <property type="entry name" value="Sulfotransfer_1"/>
    <property type="match status" value="1"/>
</dbReference>
<evidence type="ECO:0000313" key="5">
    <source>
        <dbReference type="Proteomes" id="UP000621516"/>
    </source>
</evidence>
<comment type="caution">
    <text evidence="4">The sequence shown here is derived from an EMBL/GenBank/DDBJ whole genome shotgun (WGS) entry which is preliminary data.</text>
</comment>
<proteinExistence type="predicted"/>
<evidence type="ECO:0000256" key="1">
    <source>
        <dbReference type="ARBA" id="ARBA00022679"/>
    </source>
</evidence>
<gene>
    <name evidence="4" type="ORF">ICJ85_07510</name>
</gene>
<dbReference type="SUPFAM" id="SSF52540">
    <property type="entry name" value="P-loop containing nucleoside triphosphate hydrolases"/>
    <property type="match status" value="1"/>
</dbReference>
<evidence type="ECO:0000313" key="4">
    <source>
        <dbReference type="EMBL" id="MBD0823865.1"/>
    </source>
</evidence>
<dbReference type="PANTHER" id="PTHR10605:SF56">
    <property type="entry name" value="BIFUNCTIONAL HEPARAN SULFATE N-DEACETYLASE_N-SULFOTRANSFERASE"/>
    <property type="match status" value="1"/>
</dbReference>
<dbReference type="RefSeq" id="WP_188223181.1">
    <property type="nucleotide sequence ID" value="NZ_JACVXD010000003.1"/>
</dbReference>
<dbReference type="InterPro" id="IPR037359">
    <property type="entry name" value="NST/OST"/>
</dbReference>
<dbReference type="PANTHER" id="PTHR10605">
    <property type="entry name" value="HEPARAN SULFATE SULFOTRANSFERASE"/>
    <property type="match status" value="1"/>
</dbReference>
<dbReference type="Gene3D" id="3.40.50.300">
    <property type="entry name" value="P-loop containing nucleotide triphosphate hydrolases"/>
    <property type="match status" value="1"/>
</dbReference>
<feature type="domain" description="Sulfotransferase" evidence="3">
    <location>
        <begin position="5"/>
        <end position="199"/>
    </location>
</feature>
<dbReference type="EMBL" id="JACVXD010000003">
    <property type="protein sequence ID" value="MBD0823865.1"/>
    <property type="molecule type" value="Genomic_DNA"/>
</dbReference>
<dbReference type="GO" id="GO:0008146">
    <property type="term" value="F:sulfotransferase activity"/>
    <property type="evidence" value="ECO:0007669"/>
    <property type="project" value="InterPro"/>
</dbReference>
<keyword evidence="1" id="KW-0808">Transferase</keyword>
<keyword evidence="2" id="KW-0325">Glycoprotein</keyword>
<accession>A0A8J6PU65</accession>
<dbReference type="InterPro" id="IPR000863">
    <property type="entry name" value="Sulfotransferase_dom"/>
</dbReference>
<evidence type="ECO:0000256" key="2">
    <source>
        <dbReference type="ARBA" id="ARBA00023180"/>
    </source>
</evidence>
<sequence>MRVKPNFLIIGSNKGGTTSLFQYLTAHPEVFKPTIKEPMFFNYYDNQGEDGNFRAQLVIKSLESYNKLFEGSELFKAAGESSTSYLANPYCAKHIYDFNPSMKIIAVLRNPIERAFSNYLMYVRWGDEKRNFSKALKDELEGKELPQGKQYIYLGYYLQALEVYKKQFGTEQLRVYLNEDLKHSPYETYKDICNFIGVNDDFVPDFSRRYNTNDKVDIRPVYKMLRYLDDKYAYTKCLPYRIKKHIYKKPVIKQRDKALLLSIYKSEIESLSNFLNRDLSHWLT</sequence>
<keyword evidence="5" id="KW-1185">Reference proteome</keyword>
<dbReference type="InterPro" id="IPR027417">
    <property type="entry name" value="P-loop_NTPase"/>
</dbReference>
<organism evidence="4 5">
    <name type="scientific">Aestuariibaculum marinum</name>
    <dbReference type="NCBI Taxonomy" id="2683592"/>
    <lineage>
        <taxon>Bacteria</taxon>
        <taxon>Pseudomonadati</taxon>
        <taxon>Bacteroidota</taxon>
        <taxon>Flavobacteriia</taxon>
        <taxon>Flavobacteriales</taxon>
        <taxon>Flavobacteriaceae</taxon>
    </lineage>
</organism>
<reference evidence="4 5" key="1">
    <citation type="journal article" date="2018" name="J. Microbiol.">
        <title>Aestuariibaculum marinum sp. nov., a marine bacterium isolated from seawater in South Korea.</title>
        <authorList>
            <person name="Choi J."/>
            <person name="Lee D."/>
            <person name="Jang J.H."/>
            <person name="Cha S."/>
            <person name="Seo T."/>
        </authorList>
    </citation>
    <scope>NUCLEOTIDE SEQUENCE [LARGE SCALE GENOMIC DNA]</scope>
    <source>
        <strain evidence="4 5">IP7</strain>
    </source>
</reference>
<protein>
    <submittedName>
        <fullName evidence="4">Sulfotransferase</fullName>
    </submittedName>
</protein>
<name>A0A8J6PU65_9FLAO</name>
<dbReference type="Proteomes" id="UP000621516">
    <property type="component" value="Unassembled WGS sequence"/>
</dbReference>